<dbReference type="Pfam" id="PF14244">
    <property type="entry name" value="Retrotran_gag_3"/>
    <property type="match status" value="1"/>
</dbReference>
<evidence type="ECO:0000313" key="2">
    <source>
        <dbReference type="EMBL" id="EEF38438.1"/>
    </source>
</evidence>
<keyword evidence="3" id="KW-1185">Reference proteome</keyword>
<proteinExistence type="predicted"/>
<dbReference type="PANTHER" id="PTHR37610">
    <property type="entry name" value="CCHC-TYPE DOMAIN-CONTAINING PROTEIN"/>
    <property type="match status" value="1"/>
</dbReference>
<evidence type="ECO:0000259" key="1">
    <source>
        <dbReference type="Pfam" id="PF14244"/>
    </source>
</evidence>
<sequence>MTDKGSNDSNLSKQVVVASSSASESDVNTSQKLTSILLNEFNYLPWSREVTIALGGRSRLGFINSKEKAPAIESSEYETWLSKDQMVMPWILNSMERGITEIFSYSESALYLWETVRECTREEVRRKVLSRETTNNSSEAHAYLSHQSLKSKAYKGKRPNLKCDYCNSLGHTIDRCWSLHPKMKPKALKDKKGGNSKQATNYKAHVATHKIDSFSSDPTALLKDFASYLQEKHG</sequence>
<evidence type="ECO:0000313" key="3">
    <source>
        <dbReference type="Proteomes" id="UP000008311"/>
    </source>
</evidence>
<reference evidence="3" key="1">
    <citation type="journal article" date="2010" name="Nat. Biotechnol.">
        <title>Draft genome sequence of the oilseed species Ricinus communis.</title>
        <authorList>
            <person name="Chan A.P."/>
            <person name="Crabtree J."/>
            <person name="Zhao Q."/>
            <person name="Lorenzi H."/>
            <person name="Orvis J."/>
            <person name="Puiu D."/>
            <person name="Melake-Berhan A."/>
            <person name="Jones K.M."/>
            <person name="Redman J."/>
            <person name="Chen G."/>
            <person name="Cahoon E.B."/>
            <person name="Gedil M."/>
            <person name="Stanke M."/>
            <person name="Haas B.J."/>
            <person name="Wortman J.R."/>
            <person name="Fraser-Liggett C.M."/>
            <person name="Ravel J."/>
            <person name="Rabinowicz P.D."/>
        </authorList>
    </citation>
    <scope>NUCLEOTIDE SEQUENCE [LARGE SCALE GENOMIC DNA]</scope>
    <source>
        <strain evidence="3">cv. Hale</strain>
    </source>
</reference>
<name>B9SD82_RICCO</name>
<dbReference type="AlphaFoldDB" id="B9SD82"/>
<feature type="domain" description="Retrotransposon Copia-like N-terminal" evidence="1">
    <location>
        <begin position="28"/>
        <end position="71"/>
    </location>
</feature>
<dbReference type="InterPro" id="IPR029472">
    <property type="entry name" value="Copia-like_N"/>
</dbReference>
<dbReference type="EMBL" id="EQ973926">
    <property type="protein sequence ID" value="EEF38438.1"/>
    <property type="molecule type" value="Genomic_DNA"/>
</dbReference>
<dbReference type="eggNOG" id="KOG0017">
    <property type="taxonomic scope" value="Eukaryota"/>
</dbReference>
<accession>B9SD82</accession>
<organism evidence="2 3">
    <name type="scientific">Ricinus communis</name>
    <name type="common">Castor bean</name>
    <dbReference type="NCBI Taxonomy" id="3988"/>
    <lineage>
        <taxon>Eukaryota</taxon>
        <taxon>Viridiplantae</taxon>
        <taxon>Streptophyta</taxon>
        <taxon>Embryophyta</taxon>
        <taxon>Tracheophyta</taxon>
        <taxon>Spermatophyta</taxon>
        <taxon>Magnoliopsida</taxon>
        <taxon>eudicotyledons</taxon>
        <taxon>Gunneridae</taxon>
        <taxon>Pentapetalae</taxon>
        <taxon>rosids</taxon>
        <taxon>fabids</taxon>
        <taxon>Malpighiales</taxon>
        <taxon>Euphorbiaceae</taxon>
        <taxon>Acalyphoideae</taxon>
        <taxon>Acalypheae</taxon>
        <taxon>Ricinus</taxon>
    </lineage>
</organism>
<dbReference type="Proteomes" id="UP000008311">
    <property type="component" value="Unassembled WGS sequence"/>
</dbReference>
<dbReference type="PANTHER" id="PTHR37610:SF40">
    <property type="entry name" value="OS01G0909600 PROTEIN"/>
    <property type="match status" value="1"/>
</dbReference>
<gene>
    <name evidence="2" type="ORF">RCOM_1164340</name>
</gene>
<dbReference type="InParanoid" id="B9SD82"/>
<protein>
    <recommendedName>
        <fullName evidence="1">Retrotransposon Copia-like N-terminal domain-containing protein</fullName>
    </recommendedName>
</protein>